<dbReference type="SUPFAM" id="SSF51306">
    <property type="entry name" value="LexA/Signal peptidase"/>
    <property type="match status" value="1"/>
</dbReference>
<dbReference type="GO" id="GO:0005886">
    <property type="term" value="C:plasma membrane"/>
    <property type="evidence" value="ECO:0007669"/>
    <property type="project" value="UniProtKB-SubCell"/>
</dbReference>
<name>A0A7Y9FIQ4_9CELL</name>
<keyword evidence="7" id="KW-0812">Transmembrane</keyword>
<evidence type="ECO:0000256" key="4">
    <source>
        <dbReference type="ARBA" id="ARBA00013208"/>
    </source>
</evidence>
<protein>
    <recommendedName>
        <fullName evidence="4 7">Signal peptidase I</fullName>
        <ecNumber evidence="4 7">3.4.21.89</ecNumber>
    </recommendedName>
</protein>
<evidence type="ECO:0000256" key="2">
    <source>
        <dbReference type="ARBA" id="ARBA00004401"/>
    </source>
</evidence>
<dbReference type="AlphaFoldDB" id="A0A7Y9FIQ4"/>
<dbReference type="EMBL" id="JACCBK010000001">
    <property type="protein sequence ID" value="NYD88121.1"/>
    <property type="molecule type" value="Genomic_DNA"/>
</dbReference>
<evidence type="ECO:0000256" key="5">
    <source>
        <dbReference type="ARBA" id="ARBA00022801"/>
    </source>
</evidence>
<dbReference type="Pfam" id="PF10502">
    <property type="entry name" value="Peptidase_S26"/>
    <property type="match status" value="1"/>
</dbReference>
<evidence type="ECO:0000256" key="3">
    <source>
        <dbReference type="ARBA" id="ARBA00009370"/>
    </source>
</evidence>
<dbReference type="GO" id="GO:0009003">
    <property type="term" value="F:signal peptidase activity"/>
    <property type="evidence" value="ECO:0007669"/>
    <property type="project" value="UniProtKB-EC"/>
</dbReference>
<dbReference type="PANTHER" id="PTHR43390:SF1">
    <property type="entry name" value="CHLOROPLAST PROCESSING PEPTIDASE"/>
    <property type="match status" value="1"/>
</dbReference>
<evidence type="ECO:0000256" key="1">
    <source>
        <dbReference type="ARBA" id="ARBA00000677"/>
    </source>
</evidence>
<comment type="subcellular location">
    <subcellularLocation>
        <location evidence="2">Cell membrane</location>
        <topology evidence="2">Single-pass type II membrane protein</topology>
    </subcellularLocation>
    <subcellularLocation>
        <location evidence="7">Membrane</location>
        <topology evidence="7">Single-pass type II membrane protein</topology>
    </subcellularLocation>
</comment>
<evidence type="ECO:0000259" key="9">
    <source>
        <dbReference type="Pfam" id="PF10502"/>
    </source>
</evidence>
<evidence type="ECO:0000313" key="10">
    <source>
        <dbReference type="EMBL" id="NYD88121.1"/>
    </source>
</evidence>
<keyword evidence="7" id="KW-0472">Membrane</keyword>
<dbReference type="Gene3D" id="2.10.109.10">
    <property type="entry name" value="Umud Fragment, subunit A"/>
    <property type="match status" value="1"/>
</dbReference>
<dbReference type="PROSITE" id="PS00761">
    <property type="entry name" value="SPASE_I_3"/>
    <property type="match status" value="1"/>
</dbReference>
<dbReference type="InterPro" id="IPR019758">
    <property type="entry name" value="Pept_S26A_signal_pept_1_CS"/>
</dbReference>
<comment type="catalytic activity">
    <reaction evidence="1 7">
        <text>Cleavage of hydrophobic, N-terminal signal or leader sequences from secreted and periplasmic proteins.</text>
        <dbReference type="EC" id="3.4.21.89"/>
    </reaction>
</comment>
<proteinExistence type="inferred from homology"/>
<dbReference type="InterPro" id="IPR000223">
    <property type="entry name" value="Pept_S26A_signal_pept_1"/>
</dbReference>
<feature type="compositionally biased region" description="Low complexity" evidence="8">
    <location>
        <begin position="42"/>
        <end position="55"/>
    </location>
</feature>
<feature type="compositionally biased region" description="Basic and acidic residues" evidence="8">
    <location>
        <begin position="1"/>
        <end position="10"/>
    </location>
</feature>
<evidence type="ECO:0000313" key="11">
    <source>
        <dbReference type="Proteomes" id="UP000577956"/>
    </source>
</evidence>
<reference evidence="10 11" key="1">
    <citation type="submission" date="2020-07" db="EMBL/GenBank/DDBJ databases">
        <title>Sequencing the genomes of 1000 actinobacteria strains.</title>
        <authorList>
            <person name="Klenk H.-P."/>
        </authorList>
    </citation>
    <scope>NUCLEOTIDE SEQUENCE [LARGE SCALE GENOMIC DNA]</scope>
    <source>
        <strain evidence="10 11">DSM 24482</strain>
    </source>
</reference>
<dbReference type="RefSeq" id="WP_373308216.1">
    <property type="nucleotide sequence ID" value="NZ_BAABFI010000006.1"/>
</dbReference>
<dbReference type="InterPro" id="IPR036286">
    <property type="entry name" value="LexA/Signal_pep-like_sf"/>
</dbReference>
<dbReference type="PRINTS" id="PR00727">
    <property type="entry name" value="LEADERPTASE"/>
</dbReference>
<evidence type="ECO:0000256" key="8">
    <source>
        <dbReference type="SAM" id="MobiDB-lite"/>
    </source>
</evidence>
<dbReference type="CDD" id="cd06530">
    <property type="entry name" value="S26_SPase_I"/>
    <property type="match status" value="1"/>
</dbReference>
<dbReference type="Proteomes" id="UP000577956">
    <property type="component" value="Unassembled WGS sequence"/>
</dbReference>
<feature type="active site" evidence="6">
    <location>
        <position position="182"/>
    </location>
</feature>
<keyword evidence="7" id="KW-1133">Transmembrane helix</keyword>
<keyword evidence="5 7" id="KW-0378">Hydrolase</keyword>
<gene>
    <name evidence="10" type="ORF">BKA21_003670</name>
</gene>
<organism evidence="10 11">
    <name type="scientific">Cellulomonas oligotrophica</name>
    <dbReference type="NCBI Taxonomy" id="931536"/>
    <lineage>
        <taxon>Bacteria</taxon>
        <taxon>Bacillati</taxon>
        <taxon>Actinomycetota</taxon>
        <taxon>Actinomycetes</taxon>
        <taxon>Micrococcales</taxon>
        <taxon>Cellulomonadaceae</taxon>
        <taxon>Cellulomonas</taxon>
    </lineage>
</organism>
<feature type="transmembrane region" description="Helical" evidence="7">
    <location>
        <begin position="81"/>
        <end position="104"/>
    </location>
</feature>
<evidence type="ECO:0000256" key="6">
    <source>
        <dbReference type="PIRSR" id="PIRSR600223-1"/>
    </source>
</evidence>
<accession>A0A7Y9FIQ4</accession>
<dbReference type="PANTHER" id="PTHR43390">
    <property type="entry name" value="SIGNAL PEPTIDASE I"/>
    <property type="match status" value="1"/>
</dbReference>
<feature type="region of interest" description="Disordered" evidence="8">
    <location>
        <begin position="1"/>
        <end position="61"/>
    </location>
</feature>
<dbReference type="GO" id="GO:0004252">
    <property type="term" value="F:serine-type endopeptidase activity"/>
    <property type="evidence" value="ECO:0007669"/>
    <property type="project" value="InterPro"/>
</dbReference>
<dbReference type="InterPro" id="IPR019533">
    <property type="entry name" value="Peptidase_S26"/>
</dbReference>
<sequence length="295" mass="32201">MSERRPDDLRTTPAAWQHETRATPWQPTSAQEPRFGATASTPGPDAPAGARRVPVPQVPRRRERASVHRRRWSAWSWVRETAIILVSALVLSLVVKSFLVQAFFIPSQSMHETLVENDRILVSKLTPGPFDLRRGDIVVFKDPGGWLQPEPVVERGPVVDTLTEVGTFIGLLPQDAGEHLVKRIIGLPGDHVACAGPGEPVTVNGVALDETAYLAPGSVPSERAFDVVVPENSLWVMGDNRQHSSDSRYNQGRPGGGSVPVDNVVGMAFVTVWPLDRTTVLRNPTETFANVPDPA</sequence>
<dbReference type="GO" id="GO:0006465">
    <property type="term" value="P:signal peptide processing"/>
    <property type="evidence" value="ECO:0007669"/>
    <property type="project" value="InterPro"/>
</dbReference>
<evidence type="ECO:0000256" key="7">
    <source>
        <dbReference type="RuleBase" id="RU362042"/>
    </source>
</evidence>
<feature type="domain" description="Peptidase S26" evidence="9">
    <location>
        <begin position="79"/>
        <end position="273"/>
    </location>
</feature>
<feature type="active site" evidence="6">
    <location>
        <position position="109"/>
    </location>
</feature>
<dbReference type="EC" id="3.4.21.89" evidence="4 7"/>
<dbReference type="NCBIfam" id="TIGR02227">
    <property type="entry name" value="sigpep_I_bact"/>
    <property type="match status" value="1"/>
</dbReference>
<keyword evidence="7" id="KW-0645">Protease</keyword>
<comment type="caution">
    <text evidence="10">The sequence shown here is derived from an EMBL/GenBank/DDBJ whole genome shotgun (WGS) entry which is preliminary data.</text>
</comment>
<comment type="similarity">
    <text evidence="3 7">Belongs to the peptidase S26 family.</text>
</comment>